<dbReference type="KEGG" id="cpis:HS961_06990"/>
<dbReference type="AlphaFoldDB" id="A0A7G5EF31"/>
<evidence type="ECO:0000313" key="1">
    <source>
        <dbReference type="EMBL" id="QMV72606.1"/>
    </source>
</evidence>
<keyword evidence="2" id="KW-1185">Reference proteome</keyword>
<accession>A0A7G5EF31</accession>
<dbReference type="EMBL" id="CP058554">
    <property type="protein sequence ID" value="QMV72606.1"/>
    <property type="molecule type" value="Genomic_DNA"/>
</dbReference>
<proteinExistence type="predicted"/>
<organism evidence="1 2">
    <name type="scientific">Comamonas piscis</name>
    <dbReference type="NCBI Taxonomy" id="1562974"/>
    <lineage>
        <taxon>Bacteria</taxon>
        <taxon>Pseudomonadati</taxon>
        <taxon>Pseudomonadota</taxon>
        <taxon>Betaproteobacteria</taxon>
        <taxon>Burkholderiales</taxon>
        <taxon>Comamonadaceae</taxon>
        <taxon>Comamonas</taxon>
    </lineage>
</organism>
<gene>
    <name evidence="1" type="ORF">HS961_06990</name>
</gene>
<dbReference type="Proteomes" id="UP000515240">
    <property type="component" value="Chromosome"/>
</dbReference>
<name>A0A7G5EF31_9BURK</name>
<sequence length="61" mass="7012">MEFVLASLIQHARNTRGLFYWSLMEVHNPIARAAAKLRQHGHEAEAKTLKTLPRISGFLKR</sequence>
<evidence type="ECO:0000313" key="2">
    <source>
        <dbReference type="Proteomes" id="UP000515240"/>
    </source>
</evidence>
<reference evidence="1 2" key="1">
    <citation type="journal article" date="2020" name="G3 (Bethesda)">
        <title>CeMbio - The Caenorhabditis elegans Microbiome Resource.</title>
        <authorList>
            <person name="Dirksen P."/>
            <person name="Assie A."/>
            <person name="Zimmermann J."/>
            <person name="Zhang F."/>
            <person name="Tietje A.M."/>
            <person name="Marsh S.A."/>
            <person name="Felix M.A."/>
            <person name="Shapira M."/>
            <person name="Kaleta C."/>
            <person name="Schulenburg H."/>
            <person name="Samuel B."/>
        </authorList>
    </citation>
    <scope>NUCLEOTIDE SEQUENCE [LARGE SCALE GENOMIC DNA]</scope>
    <source>
        <strain evidence="1 2">BIGb0172</strain>
    </source>
</reference>
<protein>
    <submittedName>
        <fullName evidence="1">Uncharacterized protein</fullName>
    </submittedName>
</protein>
<dbReference type="RefSeq" id="WP_182327021.1">
    <property type="nucleotide sequence ID" value="NZ_CP058554.1"/>
</dbReference>